<gene>
    <name evidence="3" type="ORF">OLEA9_A054880</name>
</gene>
<keyword evidence="2" id="KW-1133">Transmembrane helix</keyword>
<evidence type="ECO:0000256" key="1">
    <source>
        <dbReference type="SAM" id="MobiDB-lite"/>
    </source>
</evidence>
<feature type="region of interest" description="Disordered" evidence="1">
    <location>
        <begin position="495"/>
        <end position="520"/>
    </location>
</feature>
<evidence type="ECO:0000313" key="3">
    <source>
        <dbReference type="EMBL" id="CAA3006418.1"/>
    </source>
</evidence>
<protein>
    <submittedName>
        <fullName evidence="3">Uncharacterized protein</fullName>
    </submittedName>
</protein>
<reference evidence="3 4" key="1">
    <citation type="submission" date="2019-12" db="EMBL/GenBank/DDBJ databases">
        <authorList>
            <person name="Alioto T."/>
            <person name="Alioto T."/>
            <person name="Gomez Garrido J."/>
        </authorList>
    </citation>
    <scope>NUCLEOTIDE SEQUENCE [LARGE SCALE GENOMIC DNA]</scope>
</reference>
<evidence type="ECO:0000313" key="4">
    <source>
        <dbReference type="Proteomes" id="UP000594638"/>
    </source>
</evidence>
<comment type="caution">
    <text evidence="3">The sequence shown here is derived from an EMBL/GenBank/DDBJ whole genome shotgun (WGS) entry which is preliminary data.</text>
</comment>
<keyword evidence="2" id="KW-0812">Transmembrane</keyword>
<proteinExistence type="predicted"/>
<dbReference type="Proteomes" id="UP000594638">
    <property type="component" value="Unassembled WGS sequence"/>
</dbReference>
<feature type="transmembrane region" description="Helical" evidence="2">
    <location>
        <begin position="324"/>
        <end position="342"/>
    </location>
</feature>
<sequence>MRGQEIKASVFRCSHSCAHEQAARSPESCLETTVSASVLAASGEPIEFFANLTLNFRVPHHGWPAPGRDSSVCADRAAASAGEPRACGQASRAFVCSRGRGGSGLGLSRRPQVRKRRCRSRRSREGAKLARAQVRARVCVPQAAAGMSSTLSVRHDFCGLCSSVFVREGVLKERKQRLTSFPQNRVCVCVRVCASVREPARARIQFQVGLELAHLSIKREGAPRAPPTLTCDRPARRVVWWCFDFEQIFSGRERERDDKLRVRGSRIGAEQVAGSFSMASNQVVAGPTEVAANQLLVGKSKPKVKIRLAERDASRRMMGRISRLGLKLALLVLIASLALFLLSQVKCRSVPRGSDESTERRRGTRATDVCPFIELRPPLRVCNLPLARVIEPIVGVFPVHVRVAGAHLRHSAMFAQRKHGPRRSNRPTFDPDTTTTTMTMMMMGRQWPCSSFAASSSGGFKPAHTPARRVCARRPITRARWACRRPLAHFLVGQRPLLSPSDTPGRRSSRKTKQAKLTNSLDPKLAPRLEPFRAARLTNRTKTIELIDMRRLPTWSRTLSQVEFRGNSLGHFEGLAELRFLHLDQFGANLTSLEGPFCESSQTPAPLVSAIKLPKANQHRPNKRLDPHDGQSQEPARQSAEASGPIYKLFRAPLAMNDRRGWRLISARGHFCRPAGAARDGPFGGPARVLSAARAPCGFPRRGEAGHSAESPRLGHEKERKELNASPIGRNYESN</sequence>
<dbReference type="EMBL" id="CACTIH010007260">
    <property type="protein sequence ID" value="CAA3006418.1"/>
    <property type="molecule type" value="Genomic_DNA"/>
</dbReference>
<feature type="region of interest" description="Disordered" evidence="1">
    <location>
        <begin position="616"/>
        <end position="643"/>
    </location>
</feature>
<keyword evidence="2" id="KW-0472">Membrane</keyword>
<accession>A0A8S0TKE4</accession>
<organism evidence="3 4">
    <name type="scientific">Olea europaea subsp. europaea</name>
    <dbReference type="NCBI Taxonomy" id="158383"/>
    <lineage>
        <taxon>Eukaryota</taxon>
        <taxon>Viridiplantae</taxon>
        <taxon>Streptophyta</taxon>
        <taxon>Embryophyta</taxon>
        <taxon>Tracheophyta</taxon>
        <taxon>Spermatophyta</taxon>
        <taxon>Magnoliopsida</taxon>
        <taxon>eudicotyledons</taxon>
        <taxon>Gunneridae</taxon>
        <taxon>Pentapetalae</taxon>
        <taxon>asterids</taxon>
        <taxon>lamiids</taxon>
        <taxon>Lamiales</taxon>
        <taxon>Oleaceae</taxon>
        <taxon>Oleeae</taxon>
        <taxon>Olea</taxon>
    </lineage>
</organism>
<feature type="compositionally biased region" description="Basic and acidic residues" evidence="1">
    <location>
        <begin position="713"/>
        <end position="723"/>
    </location>
</feature>
<dbReference type="Gramene" id="OE9A054880T1">
    <property type="protein sequence ID" value="OE9A054880C1"/>
    <property type="gene ID" value="OE9A054880"/>
</dbReference>
<name>A0A8S0TKE4_OLEEU</name>
<dbReference type="AlphaFoldDB" id="A0A8S0TKE4"/>
<feature type="region of interest" description="Disordered" evidence="1">
    <location>
        <begin position="700"/>
        <end position="735"/>
    </location>
</feature>
<evidence type="ECO:0000256" key="2">
    <source>
        <dbReference type="SAM" id="Phobius"/>
    </source>
</evidence>
<keyword evidence="4" id="KW-1185">Reference proteome</keyword>